<comment type="caution">
    <text evidence="1">The sequence shown here is derived from an EMBL/GenBank/DDBJ whole genome shotgun (WGS) entry which is preliminary data.</text>
</comment>
<evidence type="ECO:0000313" key="2">
    <source>
        <dbReference type="Proteomes" id="UP001597233"/>
    </source>
</evidence>
<gene>
    <name evidence="1" type="ORF">ACFSC9_14165</name>
</gene>
<organism evidence="1 2">
    <name type="scientific">Paenibacillus wenxiniae</name>
    <dbReference type="NCBI Taxonomy" id="1636843"/>
    <lineage>
        <taxon>Bacteria</taxon>
        <taxon>Bacillati</taxon>
        <taxon>Bacillota</taxon>
        <taxon>Bacilli</taxon>
        <taxon>Bacillales</taxon>
        <taxon>Paenibacillaceae</taxon>
        <taxon>Paenibacillus</taxon>
    </lineage>
</organism>
<keyword evidence="2" id="KW-1185">Reference proteome</keyword>
<dbReference type="Proteomes" id="UP001597233">
    <property type="component" value="Unassembled WGS sequence"/>
</dbReference>
<proteinExistence type="predicted"/>
<accession>A0ABW4RKV7</accession>
<evidence type="ECO:0008006" key="3">
    <source>
        <dbReference type="Google" id="ProtNLM"/>
    </source>
</evidence>
<dbReference type="EMBL" id="JBHUEH010000016">
    <property type="protein sequence ID" value="MFD1886670.1"/>
    <property type="molecule type" value="Genomic_DNA"/>
</dbReference>
<protein>
    <recommendedName>
        <fullName evidence="3">F0F1-type ATP synthase</fullName>
    </recommendedName>
</protein>
<sequence length="327" mass="36978">MKITNLAVIFVLILLFVFVKNNLEQEGNRTNLQLQVRYNKAIDTATQDAASSLITNATQPLESNYQSAKQVRLNKEAAADTFFHTMYMNFNVAHDPVGQQVLNSYIPALIVVGYDGYFVYQFEQYKNAAGENEFRHVWSPKKPYAYKDDQDNTYSFTLDDYVTVYRNSDGRWLRGFRSEVQDEAELNFLKDGAAFDAVRRATIVNALQNDLEDTINRYNTDAKRWGVSYTFTVPLIPETDWNNTINDAGVLAFVQGIPLGTSFYNNYALGGARIIKKDTFIGVIANGHKYYYPSKSCQSSYAPEEVFTSAKDAAKNGYTPLRCGIGN</sequence>
<evidence type="ECO:0000313" key="1">
    <source>
        <dbReference type="EMBL" id="MFD1886670.1"/>
    </source>
</evidence>
<name>A0ABW4RKV7_9BACL</name>
<reference evidence="2" key="1">
    <citation type="journal article" date="2019" name="Int. J. Syst. Evol. Microbiol.">
        <title>The Global Catalogue of Microorganisms (GCM) 10K type strain sequencing project: providing services to taxonomists for standard genome sequencing and annotation.</title>
        <authorList>
            <consortium name="The Broad Institute Genomics Platform"/>
            <consortium name="The Broad Institute Genome Sequencing Center for Infectious Disease"/>
            <person name="Wu L."/>
            <person name="Ma J."/>
        </authorList>
    </citation>
    <scope>NUCLEOTIDE SEQUENCE [LARGE SCALE GENOMIC DNA]</scope>
    <source>
        <strain evidence="2">CCUG 54950</strain>
    </source>
</reference>
<dbReference type="RefSeq" id="WP_347326202.1">
    <property type="nucleotide sequence ID" value="NZ_JBCGUH010000009.1"/>
</dbReference>